<evidence type="ECO:0000313" key="1">
    <source>
        <dbReference type="EMBL" id="KZT54966.1"/>
    </source>
</evidence>
<evidence type="ECO:0000313" key="2">
    <source>
        <dbReference type="Proteomes" id="UP000076842"/>
    </source>
</evidence>
<gene>
    <name evidence="1" type="ORF">CALCODRAFT_499155</name>
</gene>
<accession>A0A165EIZ9</accession>
<dbReference type="EMBL" id="KV424003">
    <property type="protein sequence ID" value="KZT54966.1"/>
    <property type="molecule type" value="Genomic_DNA"/>
</dbReference>
<organism evidence="1 2">
    <name type="scientific">Calocera cornea HHB12733</name>
    <dbReference type="NCBI Taxonomy" id="1353952"/>
    <lineage>
        <taxon>Eukaryota</taxon>
        <taxon>Fungi</taxon>
        <taxon>Dikarya</taxon>
        <taxon>Basidiomycota</taxon>
        <taxon>Agaricomycotina</taxon>
        <taxon>Dacrymycetes</taxon>
        <taxon>Dacrymycetales</taxon>
        <taxon>Dacrymycetaceae</taxon>
        <taxon>Calocera</taxon>
    </lineage>
</organism>
<keyword evidence="2" id="KW-1185">Reference proteome</keyword>
<protein>
    <submittedName>
        <fullName evidence="1">Uncharacterized protein</fullName>
    </submittedName>
</protein>
<dbReference type="AlphaFoldDB" id="A0A165EIZ9"/>
<dbReference type="OrthoDB" id="2591431at2759"/>
<dbReference type="InParanoid" id="A0A165EIZ9"/>
<name>A0A165EIZ9_9BASI</name>
<reference evidence="1 2" key="1">
    <citation type="journal article" date="2016" name="Mol. Biol. Evol.">
        <title>Comparative Genomics of Early-Diverging Mushroom-Forming Fungi Provides Insights into the Origins of Lignocellulose Decay Capabilities.</title>
        <authorList>
            <person name="Nagy L.G."/>
            <person name="Riley R."/>
            <person name="Tritt A."/>
            <person name="Adam C."/>
            <person name="Daum C."/>
            <person name="Floudas D."/>
            <person name="Sun H."/>
            <person name="Yadav J.S."/>
            <person name="Pangilinan J."/>
            <person name="Larsson K.H."/>
            <person name="Matsuura K."/>
            <person name="Barry K."/>
            <person name="Labutti K."/>
            <person name="Kuo R."/>
            <person name="Ohm R.A."/>
            <person name="Bhattacharya S.S."/>
            <person name="Shirouzu T."/>
            <person name="Yoshinaga Y."/>
            <person name="Martin F.M."/>
            <person name="Grigoriev I.V."/>
            <person name="Hibbett D.S."/>
        </authorList>
    </citation>
    <scope>NUCLEOTIDE SEQUENCE [LARGE SCALE GENOMIC DNA]</scope>
    <source>
        <strain evidence="1 2">HHB12733</strain>
    </source>
</reference>
<dbReference type="Proteomes" id="UP000076842">
    <property type="component" value="Unassembled WGS sequence"/>
</dbReference>
<sequence>MSRILHFWTDSVYHCTFSFSLLEYAPILPTGTRAGGTTSLPGRRSWRNGTRITLPFAAGTPLVVVGSDANGFATGGTSEMYDIQSGGRGLTLRVSAHPRTAPTISNEYLLGSPQ</sequence>
<proteinExistence type="predicted"/>